<gene>
    <name evidence="3" type="ORF">BT96DRAFT_951384</name>
</gene>
<reference evidence="3" key="1">
    <citation type="journal article" date="2019" name="Environ. Microbiol.">
        <title>Fungal ecological strategies reflected in gene transcription - a case study of two litter decomposers.</title>
        <authorList>
            <person name="Barbi F."/>
            <person name="Kohler A."/>
            <person name="Barry K."/>
            <person name="Baskaran P."/>
            <person name="Daum C."/>
            <person name="Fauchery L."/>
            <person name="Ihrmark K."/>
            <person name="Kuo A."/>
            <person name="LaButti K."/>
            <person name="Lipzen A."/>
            <person name="Morin E."/>
            <person name="Grigoriev I.V."/>
            <person name="Henrissat B."/>
            <person name="Lindahl B."/>
            <person name="Martin F."/>
        </authorList>
    </citation>
    <scope>NUCLEOTIDE SEQUENCE</scope>
    <source>
        <strain evidence="3">JB14</strain>
    </source>
</reference>
<evidence type="ECO:0000313" key="4">
    <source>
        <dbReference type="Proteomes" id="UP000799118"/>
    </source>
</evidence>
<name>A0A6A4GCZ9_9AGAR</name>
<proteinExistence type="predicted"/>
<dbReference type="AlphaFoldDB" id="A0A6A4GCZ9"/>
<feature type="region of interest" description="Disordered" evidence="2">
    <location>
        <begin position="67"/>
        <end position="90"/>
    </location>
</feature>
<protein>
    <submittedName>
        <fullName evidence="3">Uncharacterized protein</fullName>
    </submittedName>
</protein>
<accession>A0A6A4GCZ9</accession>
<dbReference type="Proteomes" id="UP000799118">
    <property type="component" value="Unassembled WGS sequence"/>
</dbReference>
<sequence length="191" mass="22116">MRLGKRRRREELLTLGLVIKKLAPKLPDVMTPSVCKVCYKTSGFHAQKRFFGHLEVQLSTAGASTSHSFTRIRSPEQSHEDKSNPAPESDWIEDKEHAHWKELELFVTQIEQENENLQAQLQDRTLALVNILQLSLMLYTNHIFQEDELENCITLMKMEKDASLTNLSMLKNKMQNAIDKNKELQQNAERV</sequence>
<organism evidence="3 4">
    <name type="scientific">Gymnopus androsaceus JB14</name>
    <dbReference type="NCBI Taxonomy" id="1447944"/>
    <lineage>
        <taxon>Eukaryota</taxon>
        <taxon>Fungi</taxon>
        <taxon>Dikarya</taxon>
        <taxon>Basidiomycota</taxon>
        <taxon>Agaricomycotina</taxon>
        <taxon>Agaricomycetes</taxon>
        <taxon>Agaricomycetidae</taxon>
        <taxon>Agaricales</taxon>
        <taxon>Marasmiineae</taxon>
        <taxon>Omphalotaceae</taxon>
        <taxon>Gymnopus</taxon>
    </lineage>
</organism>
<evidence type="ECO:0000313" key="3">
    <source>
        <dbReference type="EMBL" id="KAE9383399.1"/>
    </source>
</evidence>
<evidence type="ECO:0000256" key="1">
    <source>
        <dbReference type="SAM" id="Coils"/>
    </source>
</evidence>
<feature type="compositionally biased region" description="Basic and acidic residues" evidence="2">
    <location>
        <begin position="73"/>
        <end position="83"/>
    </location>
</feature>
<feature type="coiled-coil region" evidence="1">
    <location>
        <begin position="100"/>
        <end position="127"/>
    </location>
</feature>
<keyword evidence="4" id="KW-1185">Reference proteome</keyword>
<dbReference type="EMBL" id="ML770498">
    <property type="protein sequence ID" value="KAE9383399.1"/>
    <property type="molecule type" value="Genomic_DNA"/>
</dbReference>
<keyword evidence="1" id="KW-0175">Coiled coil</keyword>
<evidence type="ECO:0000256" key="2">
    <source>
        <dbReference type="SAM" id="MobiDB-lite"/>
    </source>
</evidence>